<gene>
    <name evidence="8" type="ORF">T458_10505</name>
</gene>
<keyword evidence="9" id="KW-1185">Reference proteome</keyword>
<accession>V6M8M7</accession>
<feature type="domain" description="RNA polymerase sigma factor 70 region 4 type 2" evidence="7">
    <location>
        <begin position="118"/>
        <end position="170"/>
    </location>
</feature>
<protein>
    <submittedName>
        <fullName evidence="8">RNA polymerase subunit sigma-24</fullName>
    </submittedName>
</protein>
<dbReference type="PANTHER" id="PTHR43133:SF51">
    <property type="entry name" value="RNA POLYMERASE SIGMA FACTOR"/>
    <property type="match status" value="1"/>
</dbReference>
<keyword evidence="3" id="KW-0731">Sigma factor</keyword>
<dbReference type="OrthoDB" id="9784984at2"/>
<dbReference type="GO" id="GO:0006352">
    <property type="term" value="P:DNA-templated transcription initiation"/>
    <property type="evidence" value="ECO:0007669"/>
    <property type="project" value="InterPro"/>
</dbReference>
<dbReference type="SUPFAM" id="SSF88659">
    <property type="entry name" value="Sigma3 and sigma4 domains of RNA polymerase sigma factors"/>
    <property type="match status" value="1"/>
</dbReference>
<evidence type="ECO:0000256" key="4">
    <source>
        <dbReference type="ARBA" id="ARBA00023163"/>
    </source>
</evidence>
<reference evidence="8 9" key="1">
    <citation type="journal article" date="2014" name="Genome Announc.">
        <title>Draft Genome Sequence of Brevibacillus panacihumi Strain W25, a Halotolerant Hydrocarbon-Degrading Bacterium.</title>
        <authorList>
            <person name="Wang X."/>
            <person name="Jin D."/>
            <person name="Zhou L."/>
            <person name="Wu L."/>
            <person name="An W."/>
            <person name="Chen Y."/>
            <person name="Zhao L."/>
        </authorList>
    </citation>
    <scope>NUCLEOTIDE SEQUENCE [LARGE SCALE GENOMIC DNA]</scope>
    <source>
        <strain evidence="8 9">W25</strain>
    </source>
</reference>
<feature type="region of interest" description="Disordered" evidence="5">
    <location>
        <begin position="177"/>
        <end position="204"/>
    </location>
</feature>
<dbReference type="GO" id="GO:0016987">
    <property type="term" value="F:sigma factor activity"/>
    <property type="evidence" value="ECO:0007669"/>
    <property type="project" value="UniProtKB-KW"/>
</dbReference>
<dbReference type="NCBIfam" id="TIGR02937">
    <property type="entry name" value="sigma70-ECF"/>
    <property type="match status" value="1"/>
</dbReference>
<evidence type="ECO:0000259" key="6">
    <source>
        <dbReference type="Pfam" id="PF04542"/>
    </source>
</evidence>
<dbReference type="Proteomes" id="UP000017973">
    <property type="component" value="Unassembled WGS sequence"/>
</dbReference>
<feature type="domain" description="RNA polymerase sigma-70 region 2" evidence="6">
    <location>
        <begin position="22"/>
        <end position="88"/>
    </location>
</feature>
<evidence type="ECO:0000256" key="3">
    <source>
        <dbReference type="ARBA" id="ARBA00023082"/>
    </source>
</evidence>
<dbReference type="InterPro" id="IPR013249">
    <property type="entry name" value="RNA_pol_sigma70_r4_t2"/>
</dbReference>
<feature type="compositionally biased region" description="Basic and acidic residues" evidence="5">
    <location>
        <begin position="184"/>
        <end position="204"/>
    </location>
</feature>
<evidence type="ECO:0000256" key="5">
    <source>
        <dbReference type="SAM" id="MobiDB-lite"/>
    </source>
</evidence>
<evidence type="ECO:0000313" key="9">
    <source>
        <dbReference type="Proteomes" id="UP000017973"/>
    </source>
</evidence>
<evidence type="ECO:0000256" key="2">
    <source>
        <dbReference type="ARBA" id="ARBA00023015"/>
    </source>
</evidence>
<keyword evidence="2" id="KW-0805">Transcription regulation</keyword>
<dbReference type="InterPro" id="IPR036388">
    <property type="entry name" value="WH-like_DNA-bd_sf"/>
</dbReference>
<evidence type="ECO:0000313" key="8">
    <source>
        <dbReference type="EMBL" id="EST54931.1"/>
    </source>
</evidence>
<dbReference type="HOGENOM" id="CLU_047691_3_1_9"/>
<dbReference type="PANTHER" id="PTHR43133">
    <property type="entry name" value="RNA POLYMERASE ECF-TYPE SIGMA FACTO"/>
    <property type="match status" value="1"/>
</dbReference>
<dbReference type="eggNOG" id="COG1595">
    <property type="taxonomic scope" value="Bacteria"/>
</dbReference>
<organism evidence="8 9">
    <name type="scientific">Brevibacillus panacihumi W25</name>
    <dbReference type="NCBI Taxonomy" id="1408254"/>
    <lineage>
        <taxon>Bacteria</taxon>
        <taxon>Bacillati</taxon>
        <taxon>Bacillota</taxon>
        <taxon>Bacilli</taxon>
        <taxon>Bacillales</taxon>
        <taxon>Paenibacillaceae</taxon>
        <taxon>Brevibacillus</taxon>
    </lineage>
</organism>
<dbReference type="GO" id="GO:0003677">
    <property type="term" value="F:DNA binding"/>
    <property type="evidence" value="ECO:0007669"/>
    <property type="project" value="InterPro"/>
</dbReference>
<dbReference type="EMBL" id="AYJU01000015">
    <property type="protein sequence ID" value="EST54931.1"/>
    <property type="molecule type" value="Genomic_DNA"/>
</dbReference>
<dbReference type="STRING" id="1408254.T458_10505"/>
<dbReference type="Pfam" id="PF08281">
    <property type="entry name" value="Sigma70_r4_2"/>
    <property type="match status" value="1"/>
</dbReference>
<dbReference type="CDD" id="cd06171">
    <property type="entry name" value="Sigma70_r4"/>
    <property type="match status" value="1"/>
</dbReference>
<evidence type="ECO:0000256" key="1">
    <source>
        <dbReference type="ARBA" id="ARBA00010641"/>
    </source>
</evidence>
<dbReference type="InterPro" id="IPR013325">
    <property type="entry name" value="RNA_pol_sigma_r2"/>
</dbReference>
<evidence type="ECO:0000259" key="7">
    <source>
        <dbReference type="Pfam" id="PF08281"/>
    </source>
</evidence>
<dbReference type="Gene3D" id="1.10.10.10">
    <property type="entry name" value="Winged helix-like DNA-binding domain superfamily/Winged helix DNA-binding domain"/>
    <property type="match status" value="1"/>
</dbReference>
<dbReference type="PATRIC" id="fig|1408254.3.peg.2081"/>
<dbReference type="Pfam" id="PF04542">
    <property type="entry name" value="Sigma70_r2"/>
    <property type="match status" value="1"/>
</dbReference>
<dbReference type="InterPro" id="IPR014284">
    <property type="entry name" value="RNA_pol_sigma-70_dom"/>
</dbReference>
<keyword evidence="4" id="KW-0804">Transcription</keyword>
<proteinExistence type="inferred from homology"/>
<sequence length="204" mass="24296">MDDAGLVMRCQQGDITAFEIIVKRYEAKAKQTAFLIMRDRQLAEDLVQEAFLQSYYQIQTIKEPQFFSSWFYRTLVRRCLRARWKEKWKSMFLSTKEVTEYADETDIYKDMEQSEVHQALHHTVNRLSDKLRTVIILYYFNEWSVKEISRILDISEGTVKSRLHHARERIERSMTAKGYAPQNKEMEGPDHVGKTIENHFEKTS</sequence>
<dbReference type="Gene3D" id="1.10.1740.10">
    <property type="match status" value="1"/>
</dbReference>
<dbReference type="RefSeq" id="WP_023556064.1">
    <property type="nucleotide sequence ID" value="NZ_KI629782.1"/>
</dbReference>
<dbReference type="AlphaFoldDB" id="V6M8M7"/>
<dbReference type="InterPro" id="IPR013324">
    <property type="entry name" value="RNA_pol_sigma_r3/r4-like"/>
</dbReference>
<name>V6M8M7_9BACL</name>
<dbReference type="InterPro" id="IPR007627">
    <property type="entry name" value="RNA_pol_sigma70_r2"/>
</dbReference>
<comment type="caution">
    <text evidence="8">The sequence shown here is derived from an EMBL/GenBank/DDBJ whole genome shotgun (WGS) entry which is preliminary data.</text>
</comment>
<comment type="similarity">
    <text evidence="1">Belongs to the sigma-70 factor family. ECF subfamily.</text>
</comment>
<dbReference type="InterPro" id="IPR039425">
    <property type="entry name" value="RNA_pol_sigma-70-like"/>
</dbReference>
<dbReference type="SUPFAM" id="SSF88946">
    <property type="entry name" value="Sigma2 domain of RNA polymerase sigma factors"/>
    <property type="match status" value="1"/>
</dbReference>